<comment type="caution">
    <text evidence="1">The sequence shown here is derived from an EMBL/GenBank/DDBJ whole genome shotgun (WGS) entry which is preliminary data.</text>
</comment>
<sequence>MGYIRLACSVTHVWYLKHLPSYVANILDKPLK</sequence>
<gene>
    <name evidence="1" type="ORF">Gohar_004432</name>
</gene>
<evidence type="ECO:0000313" key="2">
    <source>
        <dbReference type="Proteomes" id="UP000593560"/>
    </source>
</evidence>
<evidence type="ECO:0000313" key="1">
    <source>
        <dbReference type="EMBL" id="MBA0804871.1"/>
    </source>
</evidence>
<protein>
    <recommendedName>
        <fullName evidence="3">DNA-directed RNA polymerase</fullName>
    </recommendedName>
</protein>
<proteinExistence type="predicted"/>
<evidence type="ECO:0008006" key="3">
    <source>
        <dbReference type="Google" id="ProtNLM"/>
    </source>
</evidence>
<dbReference type="AlphaFoldDB" id="A0A7J9H4S7"/>
<organism evidence="1 2">
    <name type="scientific">Gossypium harknessii</name>
    <dbReference type="NCBI Taxonomy" id="34285"/>
    <lineage>
        <taxon>Eukaryota</taxon>
        <taxon>Viridiplantae</taxon>
        <taxon>Streptophyta</taxon>
        <taxon>Embryophyta</taxon>
        <taxon>Tracheophyta</taxon>
        <taxon>Spermatophyta</taxon>
        <taxon>Magnoliopsida</taxon>
        <taxon>eudicotyledons</taxon>
        <taxon>Gunneridae</taxon>
        <taxon>Pentapetalae</taxon>
        <taxon>rosids</taxon>
        <taxon>malvids</taxon>
        <taxon>Malvales</taxon>
        <taxon>Malvaceae</taxon>
        <taxon>Malvoideae</taxon>
        <taxon>Gossypium</taxon>
    </lineage>
</organism>
<dbReference type="OrthoDB" id="1862828at2759"/>
<accession>A0A7J9H4S7</accession>
<name>A0A7J9H4S7_9ROSI</name>
<dbReference type="SUPFAM" id="SSF64484">
    <property type="entry name" value="beta and beta-prime subunits of DNA dependent RNA-polymerase"/>
    <property type="match status" value="1"/>
</dbReference>
<keyword evidence="2" id="KW-1185">Reference proteome</keyword>
<dbReference type="EMBL" id="JABFAD010000008">
    <property type="protein sequence ID" value="MBA0804871.1"/>
    <property type="molecule type" value="Genomic_DNA"/>
</dbReference>
<dbReference type="Proteomes" id="UP000593560">
    <property type="component" value="Unassembled WGS sequence"/>
</dbReference>
<reference evidence="1 2" key="1">
    <citation type="journal article" date="2019" name="Genome Biol. Evol.">
        <title>Insights into the evolution of the New World diploid cottons (Gossypium, subgenus Houzingenia) based on genome sequencing.</title>
        <authorList>
            <person name="Grover C.E."/>
            <person name="Arick M.A. 2nd"/>
            <person name="Thrash A."/>
            <person name="Conover J.L."/>
            <person name="Sanders W.S."/>
            <person name="Peterson D.G."/>
            <person name="Frelichowski J.E."/>
            <person name="Scheffler J.A."/>
            <person name="Scheffler B.E."/>
            <person name="Wendel J.F."/>
        </authorList>
    </citation>
    <scope>NUCLEOTIDE SEQUENCE [LARGE SCALE GENOMIC DNA]</scope>
    <source>
        <strain evidence="1">0</strain>
        <tissue evidence="1">Leaf</tissue>
    </source>
</reference>